<name>A0A0L8GY27_OCTBM</name>
<sequence>MPLFNSASVLLMRPLPVTFLSRRSPSKKQQKLSRSENDKHSSKSSSKSKKDSKDKFSKRESSRKRATESREKDSPKIQPLLVDLTLK</sequence>
<dbReference type="AlphaFoldDB" id="A0A0L8GY27"/>
<feature type="compositionally biased region" description="Basic and acidic residues" evidence="1">
    <location>
        <begin position="48"/>
        <end position="75"/>
    </location>
</feature>
<accession>A0A0L8GY27</accession>
<organism evidence="2">
    <name type="scientific">Octopus bimaculoides</name>
    <name type="common">California two-spotted octopus</name>
    <dbReference type="NCBI Taxonomy" id="37653"/>
    <lineage>
        <taxon>Eukaryota</taxon>
        <taxon>Metazoa</taxon>
        <taxon>Spiralia</taxon>
        <taxon>Lophotrochozoa</taxon>
        <taxon>Mollusca</taxon>
        <taxon>Cephalopoda</taxon>
        <taxon>Coleoidea</taxon>
        <taxon>Octopodiformes</taxon>
        <taxon>Octopoda</taxon>
        <taxon>Incirrata</taxon>
        <taxon>Octopodidae</taxon>
        <taxon>Octopus</taxon>
    </lineage>
</organism>
<gene>
    <name evidence="2" type="ORF">OCBIM_22026450mg</name>
</gene>
<evidence type="ECO:0000313" key="2">
    <source>
        <dbReference type="EMBL" id="KOF81490.1"/>
    </source>
</evidence>
<reference evidence="2" key="1">
    <citation type="submission" date="2015-07" db="EMBL/GenBank/DDBJ databases">
        <title>MeaNS - Measles Nucleotide Surveillance Program.</title>
        <authorList>
            <person name="Tran T."/>
            <person name="Druce J."/>
        </authorList>
    </citation>
    <scope>NUCLEOTIDE SEQUENCE</scope>
    <source>
        <strain evidence="2">UCB-OBI-ISO-001</strain>
        <tissue evidence="2">Gonad</tissue>
    </source>
</reference>
<feature type="region of interest" description="Disordered" evidence="1">
    <location>
        <begin position="15"/>
        <end position="87"/>
    </location>
</feature>
<evidence type="ECO:0000256" key="1">
    <source>
        <dbReference type="SAM" id="MobiDB-lite"/>
    </source>
</evidence>
<proteinExistence type="predicted"/>
<dbReference type="EMBL" id="KQ420052">
    <property type="protein sequence ID" value="KOF81490.1"/>
    <property type="molecule type" value="Genomic_DNA"/>
</dbReference>
<protein>
    <submittedName>
        <fullName evidence="2">Uncharacterized protein</fullName>
    </submittedName>
</protein>